<reference evidence="2 3" key="1">
    <citation type="submission" date="2021-06" db="EMBL/GenBank/DDBJ databases">
        <authorList>
            <person name="Sun Q."/>
            <person name="Li D."/>
        </authorList>
    </citation>
    <scope>NUCLEOTIDE SEQUENCE [LARGE SCALE GENOMIC DNA]</scope>
    <source>
        <strain evidence="2 3">N19</strain>
    </source>
</reference>
<name>A0ABS6E0H6_9FIRM</name>
<proteinExistence type="predicted"/>
<evidence type="ECO:0000313" key="2">
    <source>
        <dbReference type="EMBL" id="MBU5337274.1"/>
    </source>
</evidence>
<dbReference type="Pfam" id="PF18735">
    <property type="entry name" value="HEPN_RiboL-PSP"/>
    <property type="match status" value="1"/>
</dbReference>
<dbReference type="InterPro" id="IPR041519">
    <property type="entry name" value="HEPN_RiboL-PSP"/>
</dbReference>
<organism evidence="2 3">
    <name type="scientific">Intestinibacter bartlettii</name>
    <dbReference type="NCBI Taxonomy" id="261299"/>
    <lineage>
        <taxon>Bacteria</taxon>
        <taxon>Bacillati</taxon>
        <taxon>Bacillota</taxon>
        <taxon>Clostridia</taxon>
        <taxon>Peptostreptococcales</taxon>
        <taxon>Peptostreptococcaceae</taxon>
        <taxon>Intestinibacter</taxon>
    </lineage>
</organism>
<protein>
    <recommendedName>
        <fullName evidence="1">RiboL-PSP-HEPN domain-containing protein</fullName>
    </recommendedName>
</protein>
<keyword evidence="3" id="KW-1185">Reference proteome</keyword>
<sequence length="245" mass="29087">MSFKKRNLSLTKRDLNLTNRKQSIRDKVQPEVVKFGLEEIKQHFDNSICDIEEQFKTIEVLQSKDRAKIDYILRSQIVFLGGALDFYFHEITQFGIMQMYDEIWAETKAYKNITVKLHIILDVLKGEKDDSWFIELINYEYSKISLISYDSIEKAMNMIGLHMYQIANKIYGEEVPKKDRVIRLREKMNTLCERRNSIAHQFDMFHENAEKKPIHINTVKEFIESAKEIVDAVYELVLRHDVVEK</sequence>
<dbReference type="EMBL" id="JAHLOQ010000045">
    <property type="protein sequence ID" value="MBU5337274.1"/>
    <property type="molecule type" value="Genomic_DNA"/>
</dbReference>
<gene>
    <name evidence="2" type="ORF">KQI20_12550</name>
</gene>
<evidence type="ECO:0000259" key="1">
    <source>
        <dbReference type="Pfam" id="PF18735"/>
    </source>
</evidence>
<feature type="domain" description="RiboL-PSP-HEPN" evidence="1">
    <location>
        <begin position="54"/>
        <end position="237"/>
    </location>
</feature>
<comment type="caution">
    <text evidence="2">The sequence shown here is derived from an EMBL/GenBank/DDBJ whole genome shotgun (WGS) entry which is preliminary data.</text>
</comment>
<dbReference type="Proteomes" id="UP001196301">
    <property type="component" value="Unassembled WGS sequence"/>
</dbReference>
<evidence type="ECO:0000313" key="3">
    <source>
        <dbReference type="Proteomes" id="UP001196301"/>
    </source>
</evidence>
<dbReference type="RefSeq" id="WP_216571796.1">
    <property type="nucleotide sequence ID" value="NZ_JAHLOQ010000045.1"/>
</dbReference>
<accession>A0ABS6E0H6</accession>